<proteinExistence type="predicted"/>
<dbReference type="Proteomes" id="UP000019471">
    <property type="component" value="Unassembled WGS sequence"/>
</dbReference>
<gene>
    <name evidence="1" type="ORF">A1O5_02518</name>
</gene>
<name>W9X1Z6_9EURO</name>
<dbReference type="OrthoDB" id="5152325at2759"/>
<dbReference type="EMBL" id="AMGX01000003">
    <property type="protein sequence ID" value="EXJ74223.1"/>
    <property type="molecule type" value="Genomic_DNA"/>
</dbReference>
<dbReference type="GeneID" id="19187250"/>
<organism evidence="1 2">
    <name type="scientific">Cladophialophora psammophila CBS 110553</name>
    <dbReference type="NCBI Taxonomy" id="1182543"/>
    <lineage>
        <taxon>Eukaryota</taxon>
        <taxon>Fungi</taxon>
        <taxon>Dikarya</taxon>
        <taxon>Ascomycota</taxon>
        <taxon>Pezizomycotina</taxon>
        <taxon>Eurotiomycetes</taxon>
        <taxon>Chaetothyriomycetidae</taxon>
        <taxon>Chaetothyriales</taxon>
        <taxon>Herpotrichiellaceae</taxon>
        <taxon>Cladophialophora</taxon>
    </lineage>
</organism>
<reference evidence="1 2" key="1">
    <citation type="submission" date="2013-03" db="EMBL/GenBank/DDBJ databases">
        <title>The Genome Sequence of Cladophialophora psammophila CBS 110553.</title>
        <authorList>
            <consortium name="The Broad Institute Genomics Platform"/>
            <person name="Cuomo C."/>
            <person name="de Hoog S."/>
            <person name="Gorbushina A."/>
            <person name="Walker B."/>
            <person name="Young S.K."/>
            <person name="Zeng Q."/>
            <person name="Gargeya S."/>
            <person name="Fitzgerald M."/>
            <person name="Haas B."/>
            <person name="Abouelleil A."/>
            <person name="Allen A.W."/>
            <person name="Alvarado L."/>
            <person name="Arachchi H.M."/>
            <person name="Berlin A.M."/>
            <person name="Chapman S.B."/>
            <person name="Gainer-Dewar J."/>
            <person name="Goldberg J."/>
            <person name="Griggs A."/>
            <person name="Gujja S."/>
            <person name="Hansen M."/>
            <person name="Howarth C."/>
            <person name="Imamovic A."/>
            <person name="Ireland A."/>
            <person name="Larimer J."/>
            <person name="McCowan C."/>
            <person name="Murphy C."/>
            <person name="Pearson M."/>
            <person name="Poon T.W."/>
            <person name="Priest M."/>
            <person name="Roberts A."/>
            <person name="Saif S."/>
            <person name="Shea T."/>
            <person name="Sisk P."/>
            <person name="Sykes S."/>
            <person name="Wortman J."/>
            <person name="Nusbaum C."/>
            <person name="Birren B."/>
        </authorList>
    </citation>
    <scope>NUCLEOTIDE SEQUENCE [LARGE SCALE GENOMIC DNA]</scope>
    <source>
        <strain evidence="1 2">CBS 110553</strain>
    </source>
</reference>
<sequence>MAGSAGTWLLPQWTLDMCVLDGVDPSVLTMGTRPGNKTGRRIGVNFARIGLPKFAFGPVFNSLNLKYEGFMGRMTETGVTTSVGQFVSVDPSTREVGITIILPDVMRKLAGRSALRVATVAISVTFGALTDEMGT</sequence>
<dbReference type="AlphaFoldDB" id="W9X1Z6"/>
<comment type="caution">
    <text evidence="1">The sequence shown here is derived from an EMBL/GenBank/DDBJ whole genome shotgun (WGS) entry which is preliminary data.</text>
</comment>
<dbReference type="HOGENOM" id="CLU_1885551_0_0_1"/>
<dbReference type="RefSeq" id="XP_007741323.1">
    <property type="nucleotide sequence ID" value="XM_007743133.1"/>
</dbReference>
<keyword evidence="2" id="KW-1185">Reference proteome</keyword>
<evidence type="ECO:0000313" key="2">
    <source>
        <dbReference type="Proteomes" id="UP000019471"/>
    </source>
</evidence>
<protein>
    <submittedName>
        <fullName evidence="1">Uncharacterized protein</fullName>
    </submittedName>
</protein>
<evidence type="ECO:0000313" key="1">
    <source>
        <dbReference type="EMBL" id="EXJ74223.1"/>
    </source>
</evidence>
<accession>W9X1Z6</accession>